<gene>
    <name evidence="2" type="ORF">IAD23_05170</name>
</gene>
<dbReference type="CDD" id="cd07067">
    <property type="entry name" value="HP_PGM_like"/>
    <property type="match status" value="1"/>
</dbReference>
<dbReference type="InterPro" id="IPR013078">
    <property type="entry name" value="His_Pase_superF_clade-1"/>
</dbReference>
<proteinExistence type="predicted"/>
<dbReference type="SUPFAM" id="SSF53254">
    <property type="entry name" value="Phosphoglycerate mutase-like"/>
    <property type="match status" value="1"/>
</dbReference>
<keyword evidence="1" id="KW-0812">Transmembrane</keyword>
<organism evidence="2 3">
    <name type="scientific">Candidatus Scybalenecus merdavium</name>
    <dbReference type="NCBI Taxonomy" id="2840939"/>
    <lineage>
        <taxon>Bacteria</taxon>
        <taxon>Bacillati</taxon>
        <taxon>Bacillota</taxon>
        <taxon>Clostridia</taxon>
        <taxon>Eubacteriales</taxon>
        <taxon>Oscillospiraceae</taxon>
        <taxon>Oscillospiraceae incertae sedis</taxon>
        <taxon>Candidatus Scybalenecus</taxon>
    </lineage>
</organism>
<reference evidence="2" key="1">
    <citation type="submission" date="2020-10" db="EMBL/GenBank/DDBJ databases">
        <authorList>
            <person name="Gilroy R."/>
        </authorList>
    </citation>
    <scope>NUCLEOTIDE SEQUENCE</scope>
    <source>
        <strain evidence="2">CHK176-6737</strain>
    </source>
</reference>
<dbReference type="SMART" id="SM00855">
    <property type="entry name" value="PGAM"/>
    <property type="match status" value="1"/>
</dbReference>
<dbReference type="EMBL" id="DVNM01000028">
    <property type="protein sequence ID" value="HIU69332.1"/>
    <property type="molecule type" value="Genomic_DNA"/>
</dbReference>
<dbReference type="Pfam" id="PF00300">
    <property type="entry name" value="His_Phos_1"/>
    <property type="match status" value="1"/>
</dbReference>
<dbReference type="Gene3D" id="3.40.50.1240">
    <property type="entry name" value="Phosphoglycerate mutase-like"/>
    <property type="match status" value="1"/>
</dbReference>
<protein>
    <submittedName>
        <fullName evidence="2">Histidine phosphatase family protein</fullName>
    </submittedName>
</protein>
<dbReference type="InterPro" id="IPR029033">
    <property type="entry name" value="His_PPase_superfam"/>
</dbReference>
<feature type="transmembrane region" description="Helical" evidence="1">
    <location>
        <begin position="153"/>
        <end position="178"/>
    </location>
</feature>
<accession>A0A9D1SNC9</accession>
<dbReference type="Proteomes" id="UP000824125">
    <property type="component" value="Unassembled WGS sequence"/>
</dbReference>
<name>A0A9D1SNC9_9FIRM</name>
<keyword evidence="1" id="KW-1133">Transmembrane helix</keyword>
<sequence>MRILIIRHGDPDYAHDSLTEKGRREAELLAQRLQKEKMDYIYCSPLGRAQDTAAYTLKATGLSAQVMPWLREFGSNLKPHGSRACWDRLPSEWTKKAAFYDADSWYKTPSMRLAGITKEYEFVKNGLFALLKTHGYENCGKYFRAVRPNHDTLVFFCHFGVECVLLSLLFGVSAMPLLHNFCALTSSVTTVVTEEREKGIAAFRCLSFSDISHLYAGHEPPSFQARFCEVYADDARH</sequence>
<evidence type="ECO:0000313" key="2">
    <source>
        <dbReference type="EMBL" id="HIU69332.1"/>
    </source>
</evidence>
<evidence type="ECO:0000313" key="3">
    <source>
        <dbReference type="Proteomes" id="UP000824125"/>
    </source>
</evidence>
<evidence type="ECO:0000256" key="1">
    <source>
        <dbReference type="SAM" id="Phobius"/>
    </source>
</evidence>
<keyword evidence="1" id="KW-0472">Membrane</keyword>
<comment type="caution">
    <text evidence="2">The sequence shown here is derived from an EMBL/GenBank/DDBJ whole genome shotgun (WGS) entry which is preliminary data.</text>
</comment>
<reference evidence="2" key="2">
    <citation type="journal article" date="2021" name="PeerJ">
        <title>Extensive microbial diversity within the chicken gut microbiome revealed by metagenomics and culture.</title>
        <authorList>
            <person name="Gilroy R."/>
            <person name="Ravi A."/>
            <person name="Getino M."/>
            <person name="Pursley I."/>
            <person name="Horton D.L."/>
            <person name="Alikhan N.F."/>
            <person name="Baker D."/>
            <person name="Gharbi K."/>
            <person name="Hall N."/>
            <person name="Watson M."/>
            <person name="Adriaenssens E.M."/>
            <person name="Foster-Nyarko E."/>
            <person name="Jarju S."/>
            <person name="Secka A."/>
            <person name="Antonio M."/>
            <person name="Oren A."/>
            <person name="Chaudhuri R.R."/>
            <person name="La Ragione R."/>
            <person name="Hildebrand F."/>
            <person name="Pallen M.J."/>
        </authorList>
    </citation>
    <scope>NUCLEOTIDE SEQUENCE</scope>
    <source>
        <strain evidence="2">CHK176-6737</strain>
    </source>
</reference>
<dbReference type="AlphaFoldDB" id="A0A9D1SNC9"/>